<evidence type="ECO:0000256" key="1">
    <source>
        <dbReference type="SAM" id="MobiDB-lite"/>
    </source>
</evidence>
<name>A0ABU0UB68_9SPHI</name>
<comment type="caution">
    <text evidence="2">The sequence shown here is derived from an EMBL/GenBank/DDBJ whole genome shotgun (WGS) entry which is preliminary data.</text>
</comment>
<organism evidence="2 3">
    <name type="scientific">Sphingobacterium zeae</name>
    <dbReference type="NCBI Taxonomy" id="1776859"/>
    <lineage>
        <taxon>Bacteria</taxon>
        <taxon>Pseudomonadati</taxon>
        <taxon>Bacteroidota</taxon>
        <taxon>Sphingobacteriia</taxon>
        <taxon>Sphingobacteriales</taxon>
        <taxon>Sphingobacteriaceae</taxon>
        <taxon>Sphingobacterium</taxon>
    </lineage>
</organism>
<keyword evidence="3" id="KW-1185">Reference proteome</keyword>
<dbReference type="EMBL" id="JAUTBA010000001">
    <property type="protein sequence ID" value="MDQ1152106.1"/>
    <property type="molecule type" value="Genomic_DNA"/>
</dbReference>
<accession>A0ABU0UB68</accession>
<evidence type="ECO:0000313" key="2">
    <source>
        <dbReference type="EMBL" id="MDQ1152106.1"/>
    </source>
</evidence>
<protein>
    <submittedName>
        <fullName evidence="2">Uncharacterized protein</fullName>
    </submittedName>
</protein>
<evidence type="ECO:0000313" key="3">
    <source>
        <dbReference type="Proteomes" id="UP001244640"/>
    </source>
</evidence>
<feature type="region of interest" description="Disordered" evidence="1">
    <location>
        <begin position="1"/>
        <end position="32"/>
    </location>
</feature>
<gene>
    <name evidence="2" type="ORF">QE382_004090</name>
</gene>
<reference evidence="2 3" key="1">
    <citation type="submission" date="2023-07" db="EMBL/GenBank/DDBJ databases">
        <title>Functional and genomic diversity of the sorghum phyllosphere microbiome.</title>
        <authorList>
            <person name="Shade A."/>
        </authorList>
    </citation>
    <scope>NUCLEOTIDE SEQUENCE [LARGE SCALE GENOMIC DNA]</scope>
    <source>
        <strain evidence="2 3">SORGH_AS_0892</strain>
    </source>
</reference>
<sequence length="32" mass="3573">MAEKQQTMGKEIANQYASSTNEGSNKKQENAR</sequence>
<proteinExistence type="predicted"/>
<dbReference type="Proteomes" id="UP001244640">
    <property type="component" value="Unassembled WGS sequence"/>
</dbReference>